<dbReference type="InterPro" id="IPR000160">
    <property type="entry name" value="GGDEF_dom"/>
</dbReference>
<dbReference type="OrthoDB" id="9812260at2"/>
<dbReference type="GO" id="GO:0052621">
    <property type="term" value="F:diguanylate cyclase activity"/>
    <property type="evidence" value="ECO:0007669"/>
    <property type="project" value="UniProtKB-EC"/>
</dbReference>
<dbReference type="FunFam" id="3.30.70.270:FF:000001">
    <property type="entry name" value="Diguanylate cyclase domain protein"/>
    <property type="match status" value="1"/>
</dbReference>
<proteinExistence type="predicted"/>
<dbReference type="EC" id="2.7.7.65" evidence="2"/>
<dbReference type="Pfam" id="PF00027">
    <property type="entry name" value="cNMP_binding"/>
    <property type="match status" value="1"/>
</dbReference>
<evidence type="ECO:0000256" key="1">
    <source>
        <dbReference type="ARBA" id="ARBA00001946"/>
    </source>
</evidence>
<dbReference type="GO" id="GO:0005886">
    <property type="term" value="C:plasma membrane"/>
    <property type="evidence" value="ECO:0007669"/>
    <property type="project" value="TreeGrafter"/>
</dbReference>
<feature type="domain" description="Cyclic nucleotide-binding" evidence="4">
    <location>
        <begin position="34"/>
        <end position="125"/>
    </location>
</feature>
<evidence type="ECO:0000313" key="8">
    <source>
        <dbReference type="Proteomes" id="UP000235005"/>
    </source>
</evidence>
<evidence type="ECO:0000259" key="6">
    <source>
        <dbReference type="PROSITE" id="PS50887"/>
    </source>
</evidence>
<dbReference type="CDD" id="cd00038">
    <property type="entry name" value="CAP_ED"/>
    <property type="match status" value="1"/>
</dbReference>
<feature type="domain" description="Response regulatory" evidence="5">
    <location>
        <begin position="176"/>
        <end position="297"/>
    </location>
</feature>
<dbReference type="InterPro" id="IPR000595">
    <property type="entry name" value="cNMP-bd_dom"/>
</dbReference>
<evidence type="ECO:0000313" key="7">
    <source>
        <dbReference type="EMBL" id="PLW70603.1"/>
    </source>
</evidence>
<evidence type="ECO:0000256" key="3">
    <source>
        <dbReference type="PROSITE-ProRule" id="PRU00169"/>
    </source>
</evidence>
<name>A0A2N5X7Y8_9GAMM</name>
<protein>
    <recommendedName>
        <fullName evidence="2">diguanylate cyclase</fullName>
        <ecNumber evidence="2">2.7.7.65</ecNumber>
    </recommendedName>
</protein>
<dbReference type="InterPro" id="IPR018490">
    <property type="entry name" value="cNMP-bd_dom_sf"/>
</dbReference>
<dbReference type="InterPro" id="IPR043128">
    <property type="entry name" value="Rev_trsase/Diguanyl_cyclase"/>
</dbReference>
<dbReference type="GO" id="GO:0000160">
    <property type="term" value="P:phosphorelay signal transduction system"/>
    <property type="evidence" value="ECO:0007669"/>
    <property type="project" value="InterPro"/>
</dbReference>
<dbReference type="Gene3D" id="2.60.120.10">
    <property type="entry name" value="Jelly Rolls"/>
    <property type="match status" value="1"/>
</dbReference>
<dbReference type="InterPro" id="IPR029787">
    <property type="entry name" value="Nucleotide_cyclase"/>
</dbReference>
<dbReference type="InterPro" id="IPR011006">
    <property type="entry name" value="CheY-like_superfamily"/>
</dbReference>
<comment type="caution">
    <text evidence="7">The sequence shown here is derived from an EMBL/GenBank/DDBJ whole genome shotgun (WGS) entry which is preliminary data.</text>
</comment>
<dbReference type="PANTHER" id="PTHR45138">
    <property type="entry name" value="REGULATORY COMPONENTS OF SENSORY TRANSDUCTION SYSTEM"/>
    <property type="match status" value="1"/>
</dbReference>
<dbReference type="GO" id="GO:0043709">
    <property type="term" value="P:cell adhesion involved in single-species biofilm formation"/>
    <property type="evidence" value="ECO:0007669"/>
    <property type="project" value="TreeGrafter"/>
</dbReference>
<dbReference type="Proteomes" id="UP000235005">
    <property type="component" value="Unassembled WGS sequence"/>
</dbReference>
<dbReference type="SUPFAM" id="SSF55073">
    <property type="entry name" value="Nucleotide cyclase"/>
    <property type="match status" value="1"/>
</dbReference>
<dbReference type="PROSITE" id="PS50110">
    <property type="entry name" value="RESPONSE_REGULATORY"/>
    <property type="match status" value="1"/>
</dbReference>
<feature type="modified residue" description="4-aspartylphosphate" evidence="3">
    <location>
        <position position="227"/>
    </location>
</feature>
<comment type="cofactor">
    <cofactor evidence="1">
        <name>Mg(2+)</name>
        <dbReference type="ChEBI" id="CHEBI:18420"/>
    </cofactor>
</comment>
<keyword evidence="8" id="KW-1185">Reference proteome</keyword>
<dbReference type="InterPro" id="IPR001789">
    <property type="entry name" value="Sig_transdc_resp-reg_receiver"/>
</dbReference>
<dbReference type="PROSITE" id="PS50042">
    <property type="entry name" value="CNMP_BINDING_3"/>
    <property type="match status" value="1"/>
</dbReference>
<dbReference type="GO" id="GO:1902201">
    <property type="term" value="P:negative regulation of bacterial-type flagellum-dependent cell motility"/>
    <property type="evidence" value="ECO:0007669"/>
    <property type="project" value="TreeGrafter"/>
</dbReference>
<dbReference type="NCBIfam" id="TIGR00254">
    <property type="entry name" value="GGDEF"/>
    <property type="match status" value="1"/>
</dbReference>
<dbReference type="PROSITE" id="PS50887">
    <property type="entry name" value="GGDEF"/>
    <property type="match status" value="1"/>
</dbReference>
<sequence length="480" mass="53524">MDAARFTMQPGPLHTAKDHSALEALVKIICSGRYFQRLAPDILRSILRQGSLIKAAKDTLLIREGDTAPPQIYILVKGSVAIISNDKFVLRLNQPGDLIGEMAVIQGTPRSADVVAESECDLVTFPAELLKIEKNSPHASVLYVLFSHAMAAKLRITTAQSLIRRNQRITSKGDIHIGVIDTNQEDRVAAREALGSCWQEAEIMEFDSPRSFLDFPSAYRFDVIVSDVDFFDDFQNDWNSISSFVRSMKLRGAHIIILSKSCNDANRREFLIQHGADDVVGKPCPTFDLKHIISRTRVAYYKNLELDRVESDAETDPLTGLANRRRLDQLLEALVTVYPENQREFSLVMIDVDNFKFYNDNQGHQMGDEALKSVATLLASNLRRGDLAARFGGEEFVIVVPDCGKALAVELAEKLRLAIEQADFPCQEQQPSGNLTVTLGVASFPGDANQLDALLKQADEYLFEGKRRGRNRVVSSDEHT</sequence>
<accession>A0A2N5X7Y8</accession>
<keyword evidence="3" id="KW-0597">Phosphoprotein</keyword>
<dbReference type="CDD" id="cd01949">
    <property type="entry name" value="GGDEF"/>
    <property type="match status" value="1"/>
</dbReference>
<dbReference type="EMBL" id="PKUS01000001">
    <property type="protein sequence ID" value="PLW70603.1"/>
    <property type="molecule type" value="Genomic_DNA"/>
</dbReference>
<dbReference type="SUPFAM" id="SSF51206">
    <property type="entry name" value="cAMP-binding domain-like"/>
    <property type="match status" value="1"/>
</dbReference>
<evidence type="ECO:0000259" key="4">
    <source>
        <dbReference type="PROSITE" id="PS50042"/>
    </source>
</evidence>
<dbReference type="SMART" id="SM00100">
    <property type="entry name" value="cNMP"/>
    <property type="match status" value="1"/>
</dbReference>
<dbReference type="SUPFAM" id="SSF52172">
    <property type="entry name" value="CheY-like"/>
    <property type="match status" value="1"/>
</dbReference>
<reference evidence="7 8" key="1">
    <citation type="submission" date="2018-01" db="EMBL/GenBank/DDBJ databases">
        <title>The draft genome sequence of Halioglobus lutimaris HF004.</title>
        <authorList>
            <person name="Du Z.-J."/>
            <person name="Shi M.-J."/>
        </authorList>
    </citation>
    <scope>NUCLEOTIDE SEQUENCE [LARGE SCALE GENOMIC DNA]</scope>
    <source>
        <strain evidence="7 8">HF004</strain>
    </source>
</reference>
<evidence type="ECO:0000259" key="5">
    <source>
        <dbReference type="PROSITE" id="PS50110"/>
    </source>
</evidence>
<dbReference type="PROSITE" id="PS00889">
    <property type="entry name" value="CNMP_BINDING_2"/>
    <property type="match status" value="1"/>
</dbReference>
<dbReference type="Gene3D" id="3.40.50.2300">
    <property type="match status" value="1"/>
</dbReference>
<dbReference type="AlphaFoldDB" id="A0A2N5X7Y8"/>
<evidence type="ECO:0000256" key="2">
    <source>
        <dbReference type="ARBA" id="ARBA00012528"/>
    </source>
</evidence>
<dbReference type="InterPro" id="IPR050469">
    <property type="entry name" value="Diguanylate_Cyclase"/>
</dbReference>
<dbReference type="Pfam" id="PF00990">
    <property type="entry name" value="GGDEF"/>
    <property type="match status" value="1"/>
</dbReference>
<organism evidence="7 8">
    <name type="scientific">Pseudohalioglobus lutimaris</name>
    <dbReference type="NCBI Taxonomy" id="1737061"/>
    <lineage>
        <taxon>Bacteria</taxon>
        <taxon>Pseudomonadati</taxon>
        <taxon>Pseudomonadota</taxon>
        <taxon>Gammaproteobacteria</taxon>
        <taxon>Cellvibrionales</taxon>
        <taxon>Halieaceae</taxon>
        <taxon>Pseudohalioglobus</taxon>
    </lineage>
</organism>
<dbReference type="InterPro" id="IPR014710">
    <property type="entry name" value="RmlC-like_jellyroll"/>
</dbReference>
<dbReference type="PANTHER" id="PTHR45138:SF2">
    <property type="entry name" value="DIGUANYLATE CYCLASE VDCA"/>
    <property type="match status" value="1"/>
</dbReference>
<dbReference type="SMART" id="SM00267">
    <property type="entry name" value="GGDEF"/>
    <property type="match status" value="1"/>
</dbReference>
<feature type="domain" description="GGDEF" evidence="6">
    <location>
        <begin position="343"/>
        <end position="478"/>
    </location>
</feature>
<gene>
    <name evidence="7" type="ORF">C0039_00265</name>
</gene>
<dbReference type="InterPro" id="IPR018488">
    <property type="entry name" value="cNMP-bd_CS"/>
</dbReference>
<dbReference type="Gene3D" id="3.30.70.270">
    <property type="match status" value="1"/>
</dbReference>